<evidence type="ECO:0000313" key="2">
    <source>
        <dbReference type="Proteomes" id="UP001630127"/>
    </source>
</evidence>
<gene>
    <name evidence="1" type="ORF">ACH5RR_021407</name>
</gene>
<sequence>VKKMSKMSKKKATGILLGVVKVSRLFTSSVANSKAGKKISKFFPERFCWLPWMMDL</sequence>
<dbReference type="EMBL" id="JBJUIK010000009">
    <property type="protein sequence ID" value="KAL3518818.1"/>
    <property type="molecule type" value="Genomic_DNA"/>
</dbReference>
<feature type="non-terminal residue" evidence="1">
    <location>
        <position position="56"/>
    </location>
</feature>
<organism evidence="1 2">
    <name type="scientific">Cinchona calisaya</name>
    <dbReference type="NCBI Taxonomy" id="153742"/>
    <lineage>
        <taxon>Eukaryota</taxon>
        <taxon>Viridiplantae</taxon>
        <taxon>Streptophyta</taxon>
        <taxon>Embryophyta</taxon>
        <taxon>Tracheophyta</taxon>
        <taxon>Spermatophyta</taxon>
        <taxon>Magnoliopsida</taxon>
        <taxon>eudicotyledons</taxon>
        <taxon>Gunneridae</taxon>
        <taxon>Pentapetalae</taxon>
        <taxon>asterids</taxon>
        <taxon>lamiids</taxon>
        <taxon>Gentianales</taxon>
        <taxon>Rubiaceae</taxon>
        <taxon>Cinchonoideae</taxon>
        <taxon>Cinchoneae</taxon>
        <taxon>Cinchona</taxon>
    </lineage>
</organism>
<feature type="non-terminal residue" evidence="1">
    <location>
        <position position="1"/>
    </location>
</feature>
<evidence type="ECO:0000313" key="1">
    <source>
        <dbReference type="EMBL" id="KAL3518818.1"/>
    </source>
</evidence>
<name>A0ABD2ZHE6_9GENT</name>
<protein>
    <submittedName>
        <fullName evidence="1">Uncharacterized protein</fullName>
    </submittedName>
</protein>
<dbReference type="Proteomes" id="UP001630127">
    <property type="component" value="Unassembled WGS sequence"/>
</dbReference>
<keyword evidence="2" id="KW-1185">Reference proteome</keyword>
<comment type="caution">
    <text evidence="1">The sequence shown here is derived from an EMBL/GenBank/DDBJ whole genome shotgun (WGS) entry which is preliminary data.</text>
</comment>
<reference evidence="1 2" key="1">
    <citation type="submission" date="2024-11" db="EMBL/GenBank/DDBJ databases">
        <title>A near-complete genome assembly of Cinchona calisaya.</title>
        <authorList>
            <person name="Lian D.C."/>
            <person name="Zhao X.W."/>
            <person name="Wei L."/>
        </authorList>
    </citation>
    <scope>NUCLEOTIDE SEQUENCE [LARGE SCALE GENOMIC DNA]</scope>
    <source>
        <tissue evidence="1">Nenye</tissue>
    </source>
</reference>
<dbReference type="AlphaFoldDB" id="A0ABD2ZHE6"/>
<accession>A0ABD2ZHE6</accession>
<proteinExistence type="predicted"/>